<keyword evidence="2 9" id="KW-0813">Transport</keyword>
<dbReference type="InterPro" id="IPR022813">
    <property type="entry name" value="SecD/SecF_arch_bac"/>
</dbReference>
<accession>M2ZTT4</accession>
<dbReference type="PANTHER" id="PTHR30081">
    <property type="entry name" value="PROTEIN-EXPORT MEMBRANE PROTEIN SEC"/>
    <property type="match status" value="1"/>
</dbReference>
<dbReference type="GO" id="GO:0065002">
    <property type="term" value="P:intracellular protein transmembrane transport"/>
    <property type="evidence" value="ECO:0007669"/>
    <property type="project" value="UniProtKB-UniRule"/>
</dbReference>
<dbReference type="Gene3D" id="1.20.1640.10">
    <property type="entry name" value="Multidrug efflux transporter AcrB transmembrane domain"/>
    <property type="match status" value="1"/>
</dbReference>
<evidence type="ECO:0000256" key="6">
    <source>
        <dbReference type="ARBA" id="ARBA00022989"/>
    </source>
</evidence>
<dbReference type="GO" id="GO:0043952">
    <property type="term" value="P:protein transport by the Sec complex"/>
    <property type="evidence" value="ECO:0007669"/>
    <property type="project" value="UniProtKB-UniRule"/>
</dbReference>
<evidence type="ECO:0000313" key="11">
    <source>
        <dbReference type="EMBL" id="EME70787.1"/>
    </source>
</evidence>
<dbReference type="GO" id="GO:0015450">
    <property type="term" value="F:protein-transporting ATPase activity"/>
    <property type="evidence" value="ECO:0007669"/>
    <property type="project" value="InterPro"/>
</dbReference>
<dbReference type="PRINTS" id="PR01755">
    <property type="entry name" value="SECFTRNLCASE"/>
</dbReference>
<dbReference type="eggNOG" id="COG0341">
    <property type="taxonomic scope" value="Bacteria"/>
</dbReference>
<evidence type="ECO:0000256" key="3">
    <source>
        <dbReference type="ARBA" id="ARBA00022475"/>
    </source>
</evidence>
<evidence type="ECO:0000313" key="12">
    <source>
        <dbReference type="Proteomes" id="UP000011744"/>
    </source>
</evidence>
<evidence type="ECO:0000256" key="2">
    <source>
        <dbReference type="ARBA" id="ARBA00022448"/>
    </source>
</evidence>
<evidence type="ECO:0000256" key="5">
    <source>
        <dbReference type="ARBA" id="ARBA00022927"/>
    </source>
</evidence>
<keyword evidence="8 9" id="KW-0472">Membrane</keyword>
<feature type="transmembrane region" description="Helical" evidence="9">
    <location>
        <begin position="274"/>
        <end position="296"/>
    </location>
</feature>
<keyword evidence="5 9" id="KW-0653">Protein transport</keyword>
<dbReference type="InterPro" id="IPR048634">
    <property type="entry name" value="SecD_SecF_C"/>
</dbReference>
<keyword evidence="4 9" id="KW-0812">Transmembrane</keyword>
<dbReference type="GO" id="GO:0005886">
    <property type="term" value="C:plasma membrane"/>
    <property type="evidence" value="ECO:0007669"/>
    <property type="project" value="UniProtKB-SubCell"/>
</dbReference>
<gene>
    <name evidence="9" type="primary">secF</name>
    <name evidence="11" type="ORF">H261_06134</name>
</gene>
<comment type="similarity">
    <text evidence="9">Belongs to the SecD/SecF family. SecF subfamily.</text>
</comment>
<dbReference type="NCBIfam" id="TIGR00916">
    <property type="entry name" value="2A0604s01"/>
    <property type="match status" value="1"/>
</dbReference>
<feature type="transmembrane region" description="Helical" evidence="9">
    <location>
        <begin position="20"/>
        <end position="41"/>
    </location>
</feature>
<dbReference type="InterPro" id="IPR055344">
    <property type="entry name" value="SecD_SecF_C_bact"/>
</dbReference>
<dbReference type="Pfam" id="PF02355">
    <property type="entry name" value="SecD_SecF_C"/>
    <property type="match status" value="1"/>
</dbReference>
<comment type="function">
    <text evidence="9">Part of the Sec protein translocase complex. Interacts with the SecYEG preprotein conducting channel. SecDF uses the proton motive force (PMF) to complete protein translocation after the ATP-dependent function of SecA.</text>
</comment>
<dbReference type="Proteomes" id="UP000011744">
    <property type="component" value="Unassembled WGS sequence"/>
</dbReference>
<dbReference type="EMBL" id="AONQ01000012">
    <property type="protein sequence ID" value="EME70787.1"/>
    <property type="molecule type" value="Genomic_DNA"/>
</dbReference>
<dbReference type="InterPro" id="IPR022646">
    <property type="entry name" value="SecD/SecF_CS"/>
</dbReference>
<dbReference type="STRING" id="1244869.H261_06134"/>
<dbReference type="Pfam" id="PF07549">
    <property type="entry name" value="Sec_GG"/>
    <property type="match status" value="1"/>
</dbReference>
<dbReference type="HAMAP" id="MF_01464_B">
    <property type="entry name" value="SecF_B"/>
    <property type="match status" value="1"/>
</dbReference>
<sequence length="320" mass="34989">MNFYSRWVATKKPNYDFIRLRYFAFGITALLILGSFASIAIKGFNYGIDFAGGILIEAHTTGGEADLHHMRVTLEALKLGEVSLQGFGNTGRDVMIRVQKQAGDEKAQMAALGKVKEALGAGYEYKRVEIVGPKVGEELKRDGVLAVALAVLAIAAYVWFRFEWQFGIGALIAIFHDVITTFGLFSITGLEFNLTSVAAILTIAGYSINETVVEYDRVRENLRKYKTMRLYDLLNLSVNETLARTILTVSTVSISVLALLVLGGEVLRGFSIAMIWGLIIGTFSSIYVSMPVLVYFNLRTGKMADDEEQAAASEGGPAAP</sequence>
<feature type="transmembrane region" description="Helical" evidence="9">
    <location>
        <begin position="143"/>
        <end position="160"/>
    </location>
</feature>
<dbReference type="SUPFAM" id="SSF82866">
    <property type="entry name" value="Multidrug efflux transporter AcrB transmembrane domain"/>
    <property type="match status" value="1"/>
</dbReference>
<feature type="transmembrane region" description="Helical" evidence="9">
    <location>
        <begin position="166"/>
        <end position="185"/>
    </location>
</feature>
<comment type="subcellular location">
    <subcellularLocation>
        <location evidence="1 9">Cell membrane</location>
        <topology evidence="1 9">Multi-pass membrane protein</topology>
    </subcellularLocation>
</comment>
<comment type="caution">
    <text evidence="11">The sequence shown here is derived from an EMBL/GenBank/DDBJ whole genome shotgun (WGS) entry which is preliminary data.</text>
</comment>
<dbReference type="RefSeq" id="WP_008615472.1">
    <property type="nucleotide sequence ID" value="NZ_AONQ01000012.1"/>
</dbReference>
<dbReference type="GO" id="GO:0006605">
    <property type="term" value="P:protein targeting"/>
    <property type="evidence" value="ECO:0007669"/>
    <property type="project" value="UniProtKB-UniRule"/>
</dbReference>
<evidence type="ECO:0000256" key="8">
    <source>
        <dbReference type="ARBA" id="ARBA00023136"/>
    </source>
</evidence>
<dbReference type="InterPro" id="IPR022645">
    <property type="entry name" value="SecD/SecF_bac"/>
</dbReference>
<evidence type="ECO:0000256" key="9">
    <source>
        <dbReference type="HAMAP-Rule" id="MF_01464"/>
    </source>
</evidence>
<feature type="transmembrane region" description="Helical" evidence="9">
    <location>
        <begin position="192"/>
        <end position="209"/>
    </location>
</feature>
<dbReference type="PATRIC" id="fig|1244869.3.peg.1232"/>
<dbReference type="AlphaFoldDB" id="M2ZTT4"/>
<evidence type="ECO:0000256" key="1">
    <source>
        <dbReference type="ARBA" id="ARBA00004651"/>
    </source>
</evidence>
<name>M2ZTT4_9PROT</name>
<dbReference type="NCBIfam" id="TIGR00966">
    <property type="entry name" value="transloc_SecF"/>
    <property type="match status" value="1"/>
</dbReference>
<keyword evidence="3 9" id="KW-1003">Cell membrane</keyword>
<proteinExistence type="inferred from homology"/>
<keyword evidence="12" id="KW-1185">Reference proteome</keyword>
<organism evidence="11 12">
    <name type="scientific">Paramagnetospirillum caucaseum</name>
    <dbReference type="NCBI Taxonomy" id="1244869"/>
    <lineage>
        <taxon>Bacteria</taxon>
        <taxon>Pseudomonadati</taxon>
        <taxon>Pseudomonadota</taxon>
        <taxon>Alphaproteobacteria</taxon>
        <taxon>Rhodospirillales</taxon>
        <taxon>Magnetospirillaceae</taxon>
        <taxon>Paramagnetospirillum</taxon>
    </lineage>
</organism>
<feature type="transmembrane region" description="Helical" evidence="9">
    <location>
        <begin position="242"/>
        <end position="262"/>
    </location>
</feature>
<dbReference type="OrthoDB" id="9774769at2"/>
<protein>
    <recommendedName>
        <fullName evidence="9">Protein-export membrane protein SecF</fullName>
    </recommendedName>
</protein>
<keyword evidence="7 9" id="KW-0811">Translocation</keyword>
<evidence type="ECO:0000256" key="4">
    <source>
        <dbReference type="ARBA" id="ARBA00022692"/>
    </source>
</evidence>
<dbReference type="InterPro" id="IPR005665">
    <property type="entry name" value="SecF_bac"/>
</dbReference>
<evidence type="ECO:0000256" key="7">
    <source>
        <dbReference type="ARBA" id="ARBA00023010"/>
    </source>
</evidence>
<evidence type="ECO:0000259" key="10">
    <source>
        <dbReference type="Pfam" id="PF02355"/>
    </source>
</evidence>
<keyword evidence="6 9" id="KW-1133">Transmembrane helix</keyword>
<feature type="domain" description="Protein export membrane protein SecD/SecF C-terminal" evidence="10">
    <location>
        <begin position="117"/>
        <end position="297"/>
    </location>
</feature>
<dbReference type="PANTHER" id="PTHR30081:SF8">
    <property type="entry name" value="PROTEIN TRANSLOCASE SUBUNIT SECF"/>
    <property type="match status" value="1"/>
</dbReference>
<comment type="subunit">
    <text evidence="9">Forms a complex with SecD. Part of the essential Sec protein translocation apparatus which comprises SecA, SecYEG and auxiliary proteins SecDF-YajC and YidC.</text>
</comment>
<reference evidence="11 12" key="1">
    <citation type="journal article" date="2014" name="Genome Announc.">
        <title>Draft Genome Sequence of Magnetospirillum sp. Strain SO-1, a Freshwater Magnetotactic Bacterium Isolated from the Ol'khovka River, Russia.</title>
        <authorList>
            <person name="Grouzdev D.S."/>
            <person name="Dziuba M.V."/>
            <person name="Sukhacheva M.S."/>
            <person name="Mardanov A.V."/>
            <person name="Beletskiy A.V."/>
            <person name="Kuznetsov B.B."/>
            <person name="Skryabin K.G."/>
        </authorList>
    </citation>
    <scope>NUCLEOTIDE SEQUENCE [LARGE SCALE GENOMIC DNA]</scope>
    <source>
        <strain evidence="11 12">SO-1</strain>
    </source>
</reference>